<protein>
    <submittedName>
        <fullName evidence="1">Uncharacterized protein</fullName>
    </submittedName>
</protein>
<proteinExistence type="predicted"/>
<dbReference type="EMBL" id="OZ020097">
    <property type="protein sequence ID" value="CAK9269231.1"/>
    <property type="molecule type" value="Genomic_DNA"/>
</dbReference>
<keyword evidence="2" id="KW-1185">Reference proteome</keyword>
<evidence type="ECO:0000313" key="1">
    <source>
        <dbReference type="EMBL" id="CAK9269231.1"/>
    </source>
</evidence>
<gene>
    <name evidence="1" type="ORF">CSSPJE1EN1_LOCUS14709</name>
</gene>
<reference evidence="1 2" key="1">
    <citation type="submission" date="2024-02" db="EMBL/GenBank/DDBJ databases">
        <authorList>
            <consortium name="ELIXIR-Norway"/>
            <consortium name="Elixir Norway"/>
        </authorList>
    </citation>
    <scope>NUCLEOTIDE SEQUENCE [LARGE SCALE GENOMIC DNA]</scope>
</reference>
<name>A0ABP0WTX0_9BRYO</name>
<accession>A0ABP0WTX0</accession>
<organism evidence="1 2">
    <name type="scientific">Sphagnum jensenii</name>
    <dbReference type="NCBI Taxonomy" id="128206"/>
    <lineage>
        <taxon>Eukaryota</taxon>
        <taxon>Viridiplantae</taxon>
        <taxon>Streptophyta</taxon>
        <taxon>Embryophyta</taxon>
        <taxon>Bryophyta</taxon>
        <taxon>Sphagnophytina</taxon>
        <taxon>Sphagnopsida</taxon>
        <taxon>Sphagnales</taxon>
        <taxon>Sphagnaceae</taxon>
        <taxon>Sphagnum</taxon>
    </lineage>
</organism>
<evidence type="ECO:0000313" key="2">
    <source>
        <dbReference type="Proteomes" id="UP001497444"/>
    </source>
</evidence>
<dbReference type="Proteomes" id="UP001497444">
    <property type="component" value="Chromosome 2"/>
</dbReference>
<sequence>MEAAGKHRALLRHLKQDHKEQAQPQAERIIYLDQTIPAELRSPEAFDHSFKTVQFGQQEYIEVHWHGHLGTHLYGWHATELIALDEHLCSNFSNLVYLFSISMSASFSSFIHMAWE</sequence>